<dbReference type="Proteomes" id="UP000254601">
    <property type="component" value="Unassembled WGS sequence"/>
</dbReference>
<organism evidence="2 3">
    <name type="scientific">Suttonella ornithocola</name>
    <dbReference type="NCBI Taxonomy" id="279832"/>
    <lineage>
        <taxon>Bacteria</taxon>
        <taxon>Pseudomonadati</taxon>
        <taxon>Pseudomonadota</taxon>
        <taxon>Gammaproteobacteria</taxon>
        <taxon>Cardiobacteriales</taxon>
        <taxon>Cardiobacteriaceae</taxon>
        <taxon>Suttonella</taxon>
    </lineage>
</organism>
<dbReference type="AlphaFoldDB" id="A0A380MPV2"/>
<sequence length="229" mass="27844">MRKFKDNIDWDRLDEYRHVTEKYRNIPDKLLGYKKVPHRYRYVPLERLKYMPAIDVLVHDLFMPLGMYILLCIPLVTFIPPSFAEQYLNFDNTYIRWISFNLAPDRIAVHTFICAYFTIPLGICITITLVIDFLEKDKHGKRFRLFWLRELRRKEKDWRKSVYLSYLCIPFVSFYLFRENSEEYFTLPHRYGGGHYEHSLAINIMSNEVTIIILISFFGFQFLRFFRSE</sequence>
<feature type="transmembrane region" description="Helical" evidence="1">
    <location>
        <begin position="107"/>
        <end position="134"/>
    </location>
</feature>
<accession>A0A380MPV2</accession>
<feature type="transmembrane region" description="Helical" evidence="1">
    <location>
        <begin position="57"/>
        <end position="79"/>
    </location>
</feature>
<evidence type="ECO:0000313" key="2">
    <source>
        <dbReference type="EMBL" id="SUO93923.1"/>
    </source>
</evidence>
<reference evidence="2 3" key="1">
    <citation type="submission" date="2018-06" db="EMBL/GenBank/DDBJ databases">
        <authorList>
            <consortium name="Pathogen Informatics"/>
            <person name="Doyle S."/>
        </authorList>
    </citation>
    <scope>NUCLEOTIDE SEQUENCE [LARGE SCALE GENOMIC DNA]</scope>
    <source>
        <strain evidence="2 3">NCTC13337</strain>
    </source>
</reference>
<keyword evidence="1" id="KW-0812">Transmembrane</keyword>
<dbReference type="RefSeq" id="WP_072577558.1">
    <property type="nucleotide sequence ID" value="NZ_LWHB01000203.1"/>
</dbReference>
<feature type="transmembrane region" description="Helical" evidence="1">
    <location>
        <begin position="161"/>
        <end position="178"/>
    </location>
</feature>
<protein>
    <submittedName>
        <fullName evidence="2">Uncharacterized protein</fullName>
    </submittedName>
</protein>
<gene>
    <name evidence="2" type="ORF">NCTC13337_00465</name>
</gene>
<keyword evidence="1" id="KW-0472">Membrane</keyword>
<proteinExistence type="predicted"/>
<keyword evidence="1" id="KW-1133">Transmembrane helix</keyword>
<dbReference type="EMBL" id="UHIC01000001">
    <property type="protein sequence ID" value="SUO93923.1"/>
    <property type="molecule type" value="Genomic_DNA"/>
</dbReference>
<evidence type="ECO:0000256" key="1">
    <source>
        <dbReference type="SAM" id="Phobius"/>
    </source>
</evidence>
<keyword evidence="3" id="KW-1185">Reference proteome</keyword>
<evidence type="ECO:0000313" key="3">
    <source>
        <dbReference type="Proteomes" id="UP000254601"/>
    </source>
</evidence>
<name>A0A380MPV2_9GAMM</name>
<feature type="transmembrane region" description="Helical" evidence="1">
    <location>
        <begin position="198"/>
        <end position="223"/>
    </location>
</feature>